<reference evidence="1" key="2">
    <citation type="journal article" date="2015" name="Fish Shellfish Immunol.">
        <title>Early steps in the European eel (Anguilla anguilla)-Vibrio vulnificus interaction in the gills: Role of the RtxA13 toxin.</title>
        <authorList>
            <person name="Callol A."/>
            <person name="Pajuelo D."/>
            <person name="Ebbesson L."/>
            <person name="Teles M."/>
            <person name="MacKenzie S."/>
            <person name="Amaro C."/>
        </authorList>
    </citation>
    <scope>NUCLEOTIDE SEQUENCE</scope>
</reference>
<reference evidence="1" key="1">
    <citation type="submission" date="2014-11" db="EMBL/GenBank/DDBJ databases">
        <authorList>
            <person name="Amaro Gonzalez C."/>
        </authorList>
    </citation>
    <scope>NUCLEOTIDE SEQUENCE</scope>
</reference>
<accession>A0A0E9PW26</accession>
<dbReference type="AlphaFoldDB" id="A0A0E9PW26"/>
<proteinExistence type="predicted"/>
<organism evidence="1">
    <name type="scientific">Anguilla anguilla</name>
    <name type="common">European freshwater eel</name>
    <name type="synonym">Muraena anguilla</name>
    <dbReference type="NCBI Taxonomy" id="7936"/>
    <lineage>
        <taxon>Eukaryota</taxon>
        <taxon>Metazoa</taxon>
        <taxon>Chordata</taxon>
        <taxon>Craniata</taxon>
        <taxon>Vertebrata</taxon>
        <taxon>Euteleostomi</taxon>
        <taxon>Actinopterygii</taxon>
        <taxon>Neopterygii</taxon>
        <taxon>Teleostei</taxon>
        <taxon>Anguilliformes</taxon>
        <taxon>Anguillidae</taxon>
        <taxon>Anguilla</taxon>
    </lineage>
</organism>
<sequence length="46" mass="5153">MKKLKSSHCTFLASFWLSIKGTFPTANQYSTCKGKRAPHSPIHSQT</sequence>
<name>A0A0E9PW26_ANGAN</name>
<protein>
    <submittedName>
        <fullName evidence="1">Uncharacterized protein</fullName>
    </submittedName>
</protein>
<dbReference type="EMBL" id="GBXM01100302">
    <property type="protein sequence ID" value="JAH08275.1"/>
    <property type="molecule type" value="Transcribed_RNA"/>
</dbReference>
<evidence type="ECO:0000313" key="1">
    <source>
        <dbReference type="EMBL" id="JAH08275.1"/>
    </source>
</evidence>